<dbReference type="SUPFAM" id="SSF53187">
    <property type="entry name" value="Zn-dependent exopeptidases"/>
    <property type="match status" value="1"/>
</dbReference>
<evidence type="ECO:0000256" key="1">
    <source>
        <dbReference type="ARBA" id="ARBA00006247"/>
    </source>
</evidence>
<dbReference type="GO" id="GO:0016805">
    <property type="term" value="F:dipeptidase activity"/>
    <property type="evidence" value="ECO:0007669"/>
    <property type="project" value="InterPro"/>
</dbReference>
<evidence type="ECO:0000313" key="5">
    <source>
        <dbReference type="Proteomes" id="UP000603453"/>
    </source>
</evidence>
<keyword evidence="5" id="KW-1185">Reference proteome</keyword>
<feature type="domain" description="Peptidase M20 dimerisation" evidence="3">
    <location>
        <begin position="173"/>
        <end position="266"/>
    </location>
</feature>
<dbReference type="InterPro" id="IPR011650">
    <property type="entry name" value="Peptidase_M20_dimer"/>
</dbReference>
<dbReference type="InterPro" id="IPR052030">
    <property type="entry name" value="Peptidase_M20/M20A_hydrolases"/>
</dbReference>
<name>A0A8H7V578_9FUNG</name>
<dbReference type="InterPro" id="IPR002933">
    <property type="entry name" value="Peptidase_M20"/>
</dbReference>
<dbReference type="SUPFAM" id="SSF55031">
    <property type="entry name" value="Bacterial exopeptidase dimerisation domain"/>
    <property type="match status" value="1"/>
</dbReference>
<gene>
    <name evidence="4" type="ORF">INT47_004391</name>
</gene>
<sequence length="397" mass="43591">MNNDIKQSINHTIKSLDQELREISIKIHNDPELGNKEYHAYGLLTTYLESKGFEMTYEAAGLDTAFMASFSNGSGRRVGFVCEYDALPGVGHACGHNIITVQGLACALAFKTLLEHNLVQGTVVLFGTPAEETTSGKINFVKEGILQNTVDYSMMLHPFADDGLYGRMLALDSLDVEFFGKASHAGMAPWNGVNAVDALMQSFDNIGLLRQQTIPTDRLHGIITEGGSSPNVIPAYASAHFYARSITRNQLNDLKPRVENCFKAAALATGCNYKLQWGKLGPVEDVFMNDAMTARYKNYMEEEGIVYAPRVDEEQTSTGSTDMGNFSYVVPTIHPAYGIHTTAANHTKEFAAAARLPIAHQDTLRAAKCLALTAAEVMMDDKLYQRVVNDFKKGKPQ</sequence>
<dbReference type="CDD" id="cd05672">
    <property type="entry name" value="M20_ACY1L2-like"/>
    <property type="match status" value="1"/>
</dbReference>
<evidence type="ECO:0000259" key="3">
    <source>
        <dbReference type="Pfam" id="PF07687"/>
    </source>
</evidence>
<dbReference type="Pfam" id="PF07687">
    <property type="entry name" value="M20_dimer"/>
    <property type="match status" value="1"/>
</dbReference>
<dbReference type="Proteomes" id="UP000603453">
    <property type="component" value="Unassembled WGS sequence"/>
</dbReference>
<dbReference type="PANTHER" id="PTHR30575:SF0">
    <property type="entry name" value="XAA-ARG DIPEPTIDASE"/>
    <property type="match status" value="1"/>
</dbReference>
<comment type="caution">
    <text evidence="4">The sequence shown here is derived from an EMBL/GenBank/DDBJ whole genome shotgun (WGS) entry which is preliminary data.</text>
</comment>
<dbReference type="Gene3D" id="3.30.70.360">
    <property type="match status" value="1"/>
</dbReference>
<dbReference type="Gene3D" id="3.40.630.10">
    <property type="entry name" value="Zn peptidases"/>
    <property type="match status" value="1"/>
</dbReference>
<evidence type="ECO:0000256" key="2">
    <source>
        <dbReference type="PIRNR" id="PIRNR037226"/>
    </source>
</evidence>
<comment type="similarity">
    <text evidence="1 2">Belongs to the peptidase M20A family.</text>
</comment>
<reference evidence="4" key="1">
    <citation type="submission" date="2020-12" db="EMBL/GenBank/DDBJ databases">
        <title>Metabolic potential, ecology and presence of endohyphal bacteria is reflected in genomic diversity of Mucoromycotina.</title>
        <authorList>
            <person name="Muszewska A."/>
            <person name="Okrasinska A."/>
            <person name="Steczkiewicz K."/>
            <person name="Drgas O."/>
            <person name="Orlowska M."/>
            <person name="Perlinska-Lenart U."/>
            <person name="Aleksandrzak-Piekarczyk T."/>
            <person name="Szatraj K."/>
            <person name="Zielenkiewicz U."/>
            <person name="Pilsyk S."/>
            <person name="Malc E."/>
            <person name="Mieczkowski P."/>
            <person name="Kruszewska J.S."/>
            <person name="Biernat P."/>
            <person name="Pawlowska J."/>
        </authorList>
    </citation>
    <scope>NUCLEOTIDE SEQUENCE</scope>
    <source>
        <strain evidence="4">WA0000017839</strain>
    </source>
</reference>
<dbReference type="AlphaFoldDB" id="A0A8H7V578"/>
<dbReference type="Pfam" id="PF01546">
    <property type="entry name" value="Peptidase_M20"/>
    <property type="match status" value="1"/>
</dbReference>
<dbReference type="EMBL" id="JAEPRD010000067">
    <property type="protein sequence ID" value="KAG2201834.1"/>
    <property type="molecule type" value="Genomic_DNA"/>
</dbReference>
<accession>A0A8H7V578</accession>
<dbReference type="PIRSF" id="PIRSF037226">
    <property type="entry name" value="Amidohydrolase_ACY1L2_prd"/>
    <property type="match status" value="1"/>
</dbReference>
<protein>
    <recommendedName>
        <fullName evidence="2">Peptidase M20 domain-containing protein 2</fullName>
    </recommendedName>
</protein>
<dbReference type="PANTHER" id="PTHR30575">
    <property type="entry name" value="PEPTIDASE M20"/>
    <property type="match status" value="1"/>
</dbReference>
<dbReference type="InterPro" id="IPR017144">
    <property type="entry name" value="Xaa-Arg_dipeptidase"/>
</dbReference>
<organism evidence="4 5">
    <name type="scientific">Mucor saturninus</name>
    <dbReference type="NCBI Taxonomy" id="64648"/>
    <lineage>
        <taxon>Eukaryota</taxon>
        <taxon>Fungi</taxon>
        <taxon>Fungi incertae sedis</taxon>
        <taxon>Mucoromycota</taxon>
        <taxon>Mucoromycotina</taxon>
        <taxon>Mucoromycetes</taxon>
        <taxon>Mucorales</taxon>
        <taxon>Mucorineae</taxon>
        <taxon>Mucoraceae</taxon>
        <taxon>Mucor</taxon>
    </lineage>
</organism>
<proteinExistence type="inferred from homology"/>
<dbReference type="NCBIfam" id="TIGR01891">
    <property type="entry name" value="amidohydrolases"/>
    <property type="match status" value="1"/>
</dbReference>
<dbReference type="OrthoDB" id="6119954at2759"/>
<evidence type="ECO:0000313" key="4">
    <source>
        <dbReference type="EMBL" id="KAG2201834.1"/>
    </source>
</evidence>
<dbReference type="InterPro" id="IPR036264">
    <property type="entry name" value="Bact_exopeptidase_dim_dom"/>
</dbReference>
<dbReference type="FunFam" id="3.30.70.360:FF:000004">
    <property type="entry name" value="Peptidase M20 domain-containing protein 2"/>
    <property type="match status" value="1"/>
</dbReference>
<dbReference type="InterPro" id="IPR017439">
    <property type="entry name" value="Amidohydrolase"/>
</dbReference>